<keyword evidence="1" id="KW-0472">Membrane</keyword>
<name>A0ABX4EG36_SEGBR</name>
<accession>A0ABX4EG36</accession>
<organism evidence="2 3">
    <name type="scientific">Segatella bryantii</name>
    <name type="common">Prevotella bryantii</name>
    <dbReference type="NCBI Taxonomy" id="77095"/>
    <lineage>
        <taxon>Bacteria</taxon>
        <taxon>Pseudomonadati</taxon>
        <taxon>Bacteroidota</taxon>
        <taxon>Bacteroidia</taxon>
        <taxon>Bacteroidales</taxon>
        <taxon>Prevotellaceae</taxon>
        <taxon>Segatella</taxon>
    </lineage>
</organism>
<proteinExistence type="predicted"/>
<keyword evidence="1" id="KW-1133">Transmembrane helix</keyword>
<dbReference type="Proteomes" id="UP000216189">
    <property type="component" value="Unassembled WGS sequence"/>
</dbReference>
<evidence type="ECO:0000313" key="3">
    <source>
        <dbReference type="Proteomes" id="UP000216189"/>
    </source>
</evidence>
<protein>
    <submittedName>
        <fullName evidence="2">Uncharacterized protein</fullName>
    </submittedName>
</protein>
<gene>
    <name evidence="2" type="ORF">CIK91_11760</name>
</gene>
<evidence type="ECO:0000256" key="1">
    <source>
        <dbReference type="SAM" id="Phobius"/>
    </source>
</evidence>
<feature type="transmembrane region" description="Helical" evidence="1">
    <location>
        <begin position="9"/>
        <end position="30"/>
    </location>
</feature>
<keyword evidence="1" id="KW-0812">Transmembrane</keyword>
<keyword evidence="3" id="KW-1185">Reference proteome</keyword>
<dbReference type="EMBL" id="NPJF01000059">
    <property type="protein sequence ID" value="OYP53643.1"/>
    <property type="molecule type" value="Genomic_DNA"/>
</dbReference>
<comment type="caution">
    <text evidence="2">The sequence shown here is derived from an EMBL/GenBank/DDBJ whole genome shotgun (WGS) entry which is preliminary data.</text>
</comment>
<reference evidence="2 3" key="1">
    <citation type="submission" date="2017-08" db="EMBL/GenBank/DDBJ databases">
        <title>Comparative genomics of non-oral Prevotella species.</title>
        <authorList>
            <person name="Accetto T."/>
            <person name="Nograsek B."/>
            <person name="Avgustin G."/>
        </authorList>
    </citation>
    <scope>NUCLEOTIDE SEQUENCE [LARGE SCALE GENOMIC DNA]</scope>
    <source>
        <strain evidence="2 3">TC1-1</strain>
    </source>
</reference>
<dbReference type="RefSeq" id="WP_094448977.1">
    <property type="nucleotide sequence ID" value="NZ_CP091802.1"/>
</dbReference>
<sequence length="303" mass="34652">MKNAVSKSIILAVALAIAIGSVLIFVRYVVNPPEDISAVATADDIFNPDIKKTVSSFNPDSLTLKEAENTYDAIVDRANIFNDDELINDKSVFDKAIAEASEKFTKSIISWSIDKFNKSTWNTGDHEVMIRLITKMRKVSIEEGSKKALSPESLASLTEIESVVNDFKKAWTVTRKTNFTDYQNVTSVRNEARSYATKRYLSNCTNLVNALNVIGEKQENSCYNQLHRTVERLQYLYYFENRKAYENESKRIYGLIKEFKETNVFGVSTANHAKILADMQDRFDRNAENHEWPDEKQVNNNIW</sequence>
<evidence type="ECO:0000313" key="2">
    <source>
        <dbReference type="EMBL" id="OYP53643.1"/>
    </source>
</evidence>